<feature type="transmembrane region" description="Helical" evidence="8">
    <location>
        <begin position="256"/>
        <end position="280"/>
    </location>
</feature>
<keyword evidence="5 8" id="KW-0472">Membrane</keyword>
<name>A0A814G249_9BILA</name>
<dbReference type="PRINTS" id="PR00237">
    <property type="entry name" value="GPCRRHODOPSN"/>
</dbReference>
<dbReference type="Gene3D" id="1.20.1070.10">
    <property type="entry name" value="Rhodopsin 7-helix transmembrane proteins"/>
    <property type="match status" value="1"/>
</dbReference>
<reference evidence="10" key="1">
    <citation type="submission" date="2021-02" db="EMBL/GenBank/DDBJ databases">
        <authorList>
            <person name="Nowell W R."/>
        </authorList>
    </citation>
    <scope>NUCLEOTIDE SEQUENCE</scope>
</reference>
<evidence type="ECO:0000256" key="7">
    <source>
        <dbReference type="ARBA" id="ARBA00023224"/>
    </source>
</evidence>
<dbReference type="Proteomes" id="UP000663845">
    <property type="component" value="Unassembled WGS sequence"/>
</dbReference>
<feature type="transmembrane region" description="Helical" evidence="8">
    <location>
        <begin position="20"/>
        <end position="42"/>
    </location>
</feature>
<dbReference type="GO" id="GO:0004930">
    <property type="term" value="F:G protein-coupled receptor activity"/>
    <property type="evidence" value="ECO:0007669"/>
    <property type="project" value="UniProtKB-KW"/>
</dbReference>
<proteinExistence type="predicted"/>
<keyword evidence="6" id="KW-0675">Receptor</keyword>
<dbReference type="GO" id="GO:0016020">
    <property type="term" value="C:membrane"/>
    <property type="evidence" value="ECO:0007669"/>
    <property type="project" value="UniProtKB-SubCell"/>
</dbReference>
<evidence type="ECO:0000256" key="4">
    <source>
        <dbReference type="ARBA" id="ARBA00023040"/>
    </source>
</evidence>
<dbReference type="CDD" id="cd00637">
    <property type="entry name" value="7tm_classA_rhodopsin-like"/>
    <property type="match status" value="1"/>
</dbReference>
<evidence type="ECO:0000256" key="5">
    <source>
        <dbReference type="ARBA" id="ARBA00023136"/>
    </source>
</evidence>
<evidence type="ECO:0000256" key="8">
    <source>
        <dbReference type="SAM" id="Phobius"/>
    </source>
</evidence>
<evidence type="ECO:0000313" key="10">
    <source>
        <dbReference type="EMBL" id="CAF0992527.1"/>
    </source>
</evidence>
<dbReference type="EMBL" id="CAJNOG010000135">
    <property type="protein sequence ID" value="CAF0992527.1"/>
    <property type="molecule type" value="Genomic_DNA"/>
</dbReference>
<evidence type="ECO:0000259" key="9">
    <source>
        <dbReference type="PROSITE" id="PS50262"/>
    </source>
</evidence>
<keyword evidence="2 8" id="KW-0812">Transmembrane</keyword>
<dbReference type="InterPro" id="IPR000276">
    <property type="entry name" value="GPCR_Rhodpsn"/>
</dbReference>
<evidence type="ECO:0000313" key="11">
    <source>
        <dbReference type="Proteomes" id="UP000663845"/>
    </source>
</evidence>
<accession>A0A814G249</accession>
<gene>
    <name evidence="10" type="ORF">JYZ213_LOCUS15539</name>
</gene>
<evidence type="ECO:0000256" key="2">
    <source>
        <dbReference type="ARBA" id="ARBA00022692"/>
    </source>
</evidence>
<evidence type="ECO:0000256" key="6">
    <source>
        <dbReference type="ARBA" id="ARBA00023170"/>
    </source>
</evidence>
<dbReference type="Pfam" id="PF00001">
    <property type="entry name" value="7tm_1"/>
    <property type="match status" value="1"/>
</dbReference>
<protein>
    <recommendedName>
        <fullName evidence="9">G-protein coupled receptors family 1 profile domain-containing protein</fullName>
    </recommendedName>
</protein>
<feature type="transmembrane region" description="Helical" evidence="8">
    <location>
        <begin position="128"/>
        <end position="149"/>
    </location>
</feature>
<dbReference type="PANTHER" id="PTHR24240">
    <property type="entry name" value="OPSIN"/>
    <property type="match status" value="1"/>
</dbReference>
<sequence length="307" mass="34396">MGDETSSSYNYSSLGSATNIIQVVIASLTIILGIGYIILILIRPTLRHNKLNWFTINVCLGSIWLSTILLSMTILQLRNLSSSLSCRALTFLVDVGACQLMYSHCVIAISRLLTIVYGNKRLFLSNMCLWLCIANGWIVSVLAALPYLFIDGFLCFNSTSSTFLAYYTLITTLLFPVTIVTVCNIRILLFVRSSTHRVHGTGTVGGHVSHRRDVQLLKITIGTFVAFVIGWTPPFSVQLFNVGIYLPNIVNDCLQIFPLLAMLHDMILLISTNQLVRIFVKKLFVRRPQIAQVDIKHNKHQPNIPNH</sequence>
<dbReference type="SUPFAM" id="SSF81321">
    <property type="entry name" value="Family A G protein-coupled receptor-like"/>
    <property type="match status" value="1"/>
</dbReference>
<organism evidence="10 11">
    <name type="scientific">Adineta steineri</name>
    <dbReference type="NCBI Taxonomy" id="433720"/>
    <lineage>
        <taxon>Eukaryota</taxon>
        <taxon>Metazoa</taxon>
        <taxon>Spiralia</taxon>
        <taxon>Gnathifera</taxon>
        <taxon>Rotifera</taxon>
        <taxon>Eurotatoria</taxon>
        <taxon>Bdelloidea</taxon>
        <taxon>Adinetida</taxon>
        <taxon>Adinetidae</taxon>
        <taxon>Adineta</taxon>
    </lineage>
</organism>
<keyword evidence="7" id="KW-0807">Transducer</keyword>
<feature type="domain" description="G-protein coupled receptors family 1 profile" evidence="9">
    <location>
        <begin position="33"/>
        <end position="281"/>
    </location>
</feature>
<evidence type="ECO:0000256" key="1">
    <source>
        <dbReference type="ARBA" id="ARBA00004141"/>
    </source>
</evidence>
<keyword evidence="3 8" id="KW-1133">Transmembrane helix</keyword>
<dbReference type="InterPro" id="IPR050125">
    <property type="entry name" value="GPCR_opsins"/>
</dbReference>
<dbReference type="InterPro" id="IPR017452">
    <property type="entry name" value="GPCR_Rhodpsn_7TM"/>
</dbReference>
<feature type="transmembrane region" description="Helical" evidence="8">
    <location>
        <begin position="89"/>
        <end position="116"/>
    </location>
</feature>
<evidence type="ECO:0000256" key="3">
    <source>
        <dbReference type="ARBA" id="ARBA00022989"/>
    </source>
</evidence>
<feature type="transmembrane region" description="Helical" evidence="8">
    <location>
        <begin position="216"/>
        <end position="236"/>
    </location>
</feature>
<comment type="caution">
    <text evidence="10">The sequence shown here is derived from an EMBL/GenBank/DDBJ whole genome shotgun (WGS) entry which is preliminary data.</text>
</comment>
<dbReference type="AlphaFoldDB" id="A0A814G249"/>
<keyword evidence="4" id="KW-0297">G-protein coupled receptor</keyword>
<dbReference type="PROSITE" id="PS50262">
    <property type="entry name" value="G_PROTEIN_RECEP_F1_2"/>
    <property type="match status" value="1"/>
</dbReference>
<feature type="transmembrane region" description="Helical" evidence="8">
    <location>
        <begin position="164"/>
        <end position="189"/>
    </location>
</feature>
<comment type="subcellular location">
    <subcellularLocation>
        <location evidence="1">Membrane</location>
        <topology evidence="1">Multi-pass membrane protein</topology>
    </subcellularLocation>
</comment>
<feature type="transmembrane region" description="Helical" evidence="8">
    <location>
        <begin position="54"/>
        <end position="77"/>
    </location>
</feature>